<dbReference type="RefSeq" id="WP_063180925.1">
    <property type="nucleotide sequence ID" value="NZ_LQNT01000009.1"/>
</dbReference>
<dbReference type="NCBIfam" id="TIGR01076">
    <property type="entry name" value="sortase_fam"/>
    <property type="match status" value="1"/>
</dbReference>
<accession>A0A165H6F4</accession>
<keyword evidence="1" id="KW-0378">Hydrolase</keyword>
<dbReference type="Proteomes" id="UP000076490">
    <property type="component" value="Unassembled WGS sequence"/>
</dbReference>
<dbReference type="Pfam" id="PF04203">
    <property type="entry name" value="Sortase"/>
    <property type="match status" value="1"/>
</dbReference>
<feature type="transmembrane region" description="Helical" evidence="3">
    <location>
        <begin position="248"/>
        <end position="268"/>
    </location>
</feature>
<dbReference type="AlphaFoldDB" id="A0A165H6F4"/>
<gene>
    <name evidence="4" type="ORF">AV656_08420</name>
</gene>
<dbReference type="Gene3D" id="2.40.260.10">
    <property type="entry name" value="Sortase"/>
    <property type="match status" value="1"/>
</dbReference>
<comment type="caution">
    <text evidence="4">The sequence shown here is derived from an EMBL/GenBank/DDBJ whole genome shotgun (WGS) entry which is preliminary data.</text>
</comment>
<feature type="active site" description="Acyl-thioester intermediate" evidence="2">
    <location>
        <position position="212"/>
    </location>
</feature>
<keyword evidence="3" id="KW-1133">Transmembrane helix</keyword>
<keyword evidence="3" id="KW-0812">Transmembrane</keyword>
<feature type="active site" description="Proton donor/acceptor" evidence="2">
    <location>
        <position position="150"/>
    </location>
</feature>
<organism evidence="4 5">
    <name type="scientific">Bhargavaea cecembensis</name>
    <dbReference type="NCBI Taxonomy" id="394098"/>
    <lineage>
        <taxon>Bacteria</taxon>
        <taxon>Bacillati</taxon>
        <taxon>Bacillota</taxon>
        <taxon>Bacilli</taxon>
        <taxon>Bacillales</taxon>
        <taxon>Caryophanaceae</taxon>
        <taxon>Bhargavaea</taxon>
    </lineage>
</organism>
<name>A0A165H6F4_9BACL</name>
<evidence type="ECO:0000256" key="2">
    <source>
        <dbReference type="PIRSR" id="PIRSR605754-1"/>
    </source>
</evidence>
<dbReference type="NCBIfam" id="NF033745">
    <property type="entry name" value="class_C_sortase"/>
    <property type="match status" value="1"/>
</dbReference>
<evidence type="ECO:0000313" key="4">
    <source>
        <dbReference type="EMBL" id="KZE38915.1"/>
    </source>
</evidence>
<dbReference type="InterPro" id="IPR005754">
    <property type="entry name" value="Sortase"/>
</dbReference>
<evidence type="ECO:0000256" key="1">
    <source>
        <dbReference type="ARBA" id="ARBA00022801"/>
    </source>
</evidence>
<dbReference type="OrthoDB" id="165822at2"/>
<dbReference type="SUPFAM" id="SSF63817">
    <property type="entry name" value="Sortase"/>
    <property type="match status" value="1"/>
</dbReference>
<keyword evidence="3" id="KW-0472">Membrane</keyword>
<dbReference type="EMBL" id="LQNT01000009">
    <property type="protein sequence ID" value="KZE38915.1"/>
    <property type="molecule type" value="Genomic_DNA"/>
</dbReference>
<dbReference type="GO" id="GO:0016787">
    <property type="term" value="F:hydrolase activity"/>
    <property type="evidence" value="ECO:0007669"/>
    <property type="project" value="UniProtKB-KW"/>
</dbReference>
<proteinExistence type="predicted"/>
<evidence type="ECO:0000256" key="3">
    <source>
        <dbReference type="SAM" id="Phobius"/>
    </source>
</evidence>
<evidence type="ECO:0000313" key="5">
    <source>
        <dbReference type="Proteomes" id="UP000076490"/>
    </source>
</evidence>
<dbReference type="InterPro" id="IPR023365">
    <property type="entry name" value="Sortase_dom-sf"/>
</dbReference>
<dbReference type="InterPro" id="IPR042002">
    <property type="entry name" value="Sortase_C"/>
</dbReference>
<sequence length="278" mass="31210">MKKKIVLAVIFLIGLGVFAYPIVSNLFSTQVHQSVVSEYDKTVKGMTAEELQLEKEKADRHNEELAGMDHEFVDPFLETAGSGEDEESRSYYDALNIGPAIGSLEIPKIGADLPIYHGTSEEVLSQGVGHLEQSSLPTGKPGTHSVLTAHRGLPTAKMFRHLNRMEIGDKFYVKVLDETMAYEVQHIEAVLPDETGWLQMKEGEELVTLLTCDPYMINTHRLLVTGKRVPFEPEDEEQIAALEEELQWHVYALAALALLIVGYIFYLIRKKVAKREEV</sequence>
<reference evidence="4 5" key="1">
    <citation type="submission" date="2016-01" db="EMBL/GenBank/DDBJ databases">
        <title>Whole genome sequencing of Bhargavaea cecembensis T14.</title>
        <authorList>
            <person name="Hong K.W."/>
        </authorList>
    </citation>
    <scope>NUCLEOTIDE SEQUENCE [LARGE SCALE GENOMIC DNA]</scope>
    <source>
        <strain evidence="4 5">T14</strain>
    </source>
</reference>
<dbReference type="CDD" id="cd05827">
    <property type="entry name" value="Sortase_C"/>
    <property type="match status" value="1"/>
</dbReference>
<protein>
    <submittedName>
        <fullName evidence="4">Sortase</fullName>
    </submittedName>
</protein>